<keyword evidence="2" id="KW-1185">Reference proteome</keyword>
<name>A0A7J7LG05_9MAGN</name>
<evidence type="ECO:0000313" key="1">
    <source>
        <dbReference type="EMBL" id="KAF6141577.1"/>
    </source>
</evidence>
<comment type="caution">
    <text evidence="1">The sequence shown here is derived from an EMBL/GenBank/DDBJ whole genome shotgun (WGS) entry which is preliminary data.</text>
</comment>
<dbReference type="Proteomes" id="UP000541444">
    <property type="component" value="Unassembled WGS sequence"/>
</dbReference>
<organism evidence="1 2">
    <name type="scientific">Kingdonia uniflora</name>
    <dbReference type="NCBI Taxonomy" id="39325"/>
    <lineage>
        <taxon>Eukaryota</taxon>
        <taxon>Viridiplantae</taxon>
        <taxon>Streptophyta</taxon>
        <taxon>Embryophyta</taxon>
        <taxon>Tracheophyta</taxon>
        <taxon>Spermatophyta</taxon>
        <taxon>Magnoliopsida</taxon>
        <taxon>Ranunculales</taxon>
        <taxon>Circaeasteraceae</taxon>
        <taxon>Kingdonia</taxon>
    </lineage>
</organism>
<reference evidence="1 2" key="1">
    <citation type="journal article" date="2020" name="IScience">
        <title>Genome Sequencing of the Endangered Kingdonia uniflora (Circaeasteraceae, Ranunculales) Reveals Potential Mechanisms of Evolutionary Specialization.</title>
        <authorList>
            <person name="Sun Y."/>
            <person name="Deng T."/>
            <person name="Zhang A."/>
            <person name="Moore M.J."/>
            <person name="Landis J.B."/>
            <person name="Lin N."/>
            <person name="Zhang H."/>
            <person name="Zhang X."/>
            <person name="Huang J."/>
            <person name="Zhang X."/>
            <person name="Sun H."/>
            <person name="Wang H."/>
        </authorList>
    </citation>
    <scope>NUCLEOTIDE SEQUENCE [LARGE SCALE GENOMIC DNA]</scope>
    <source>
        <strain evidence="1">TB1705</strain>
        <tissue evidence="1">Leaf</tissue>
    </source>
</reference>
<gene>
    <name evidence="1" type="ORF">GIB67_023749</name>
</gene>
<accession>A0A7J7LG05</accession>
<protein>
    <submittedName>
        <fullName evidence="1">Uncharacterized protein</fullName>
    </submittedName>
</protein>
<dbReference type="OrthoDB" id="1937600at2759"/>
<sequence length="97" mass="10710">ALFLIFFPFSPSIISLTRPSTFSLVTLLSISILIAQSLQTYLQFVCCSAKSGQEIMGTPSDIFSNVEFYPLLVKKTPTEGCKVLVLVETNLLTNLFL</sequence>
<proteinExistence type="predicted"/>
<dbReference type="AlphaFoldDB" id="A0A7J7LG05"/>
<feature type="non-terminal residue" evidence="1">
    <location>
        <position position="1"/>
    </location>
</feature>
<evidence type="ECO:0000313" key="2">
    <source>
        <dbReference type="Proteomes" id="UP000541444"/>
    </source>
</evidence>
<dbReference type="EMBL" id="JACGCM010002301">
    <property type="protein sequence ID" value="KAF6141577.1"/>
    <property type="molecule type" value="Genomic_DNA"/>
</dbReference>